<evidence type="ECO:0000256" key="3">
    <source>
        <dbReference type="ARBA" id="ARBA00022490"/>
    </source>
</evidence>
<dbReference type="Pfam" id="PF25789">
    <property type="entry name" value="TPR_NAA35"/>
    <property type="match status" value="1"/>
</dbReference>
<dbReference type="PANTHER" id="PTHR21373:SF0">
    <property type="entry name" value="N-ALPHA-ACETYLTRANSFERASE 35, NATC AUXILIARY SUBUNIT"/>
    <property type="match status" value="1"/>
</dbReference>
<dbReference type="InParanoid" id="A7TT95"/>
<evidence type="ECO:0000256" key="1">
    <source>
        <dbReference type="ARBA" id="ARBA00004496"/>
    </source>
</evidence>
<protein>
    <submittedName>
        <fullName evidence="6">Uncharacterized protein</fullName>
    </submittedName>
</protein>
<dbReference type="STRING" id="436907.A7TT95"/>
<reference evidence="6 7" key="1">
    <citation type="journal article" date="2007" name="Proc. Natl. Acad. Sci. U.S.A.">
        <title>Independent sorting-out of thousands of duplicated gene pairs in two yeast species descended from a whole-genome duplication.</title>
        <authorList>
            <person name="Scannell D.R."/>
            <person name="Frank A.C."/>
            <person name="Conant G.C."/>
            <person name="Byrne K.P."/>
            <person name="Woolfit M."/>
            <person name="Wolfe K.H."/>
        </authorList>
    </citation>
    <scope>NUCLEOTIDE SEQUENCE [LARGE SCALE GENOMIC DNA]</scope>
    <source>
        <strain evidence="7">ATCC 22028 / DSM 70294 / BCRC 21397 / CBS 2163 / NBRC 10782 / NRRL Y-8283 / UCD 57-17</strain>
    </source>
</reference>
<dbReference type="KEGG" id="vpo:Kpol_286p1"/>
<dbReference type="InterPro" id="IPR057982">
    <property type="entry name" value="TPR_NAA35"/>
</dbReference>
<feature type="domain" description="NAA35-like TPR repeats" evidence="5">
    <location>
        <begin position="326"/>
        <end position="686"/>
    </location>
</feature>
<dbReference type="EMBL" id="DS480552">
    <property type="protein sequence ID" value="EDO14508.1"/>
    <property type="molecule type" value="Genomic_DNA"/>
</dbReference>
<evidence type="ECO:0000259" key="4">
    <source>
        <dbReference type="Pfam" id="PF04112"/>
    </source>
</evidence>
<dbReference type="OMA" id="QMEWIVQ"/>
<name>A7TT95_VANPO</name>
<comment type="subcellular location">
    <subcellularLocation>
        <location evidence="1">Cytoplasm</location>
    </subcellularLocation>
</comment>
<sequence>MIENKLADLDLGSSDNYCKLDKNLEMLAKDSSSKKFIDVTDVFKKLGSKLNPDVIIKSPNFDLFEGTRSLEVSNPKLDSSLIQLSKEEIDFNCDLICGNDNFIEQLQNVTAISDRLLRSIICWLNEYQTLPTTVLSCRYVEHILKLSAINKKMTSLQTGNDLYDRVLSSMVFGVCYFGKFVQQLLVAGVILEEEDLNFNGMNLDFFSYIESSDEVLKLIDDGIAYLNSVKSGGVDFLLHILEIVKSLVRIEETITKYSTETDYLDYLIKHSEILNDLGPYSHEPPLGSFSMGIQKRMENQFPPKSLVIPSHNYLGLKVMANDVKKVLSVAECRTALETLQFARFFNHLTQKHVISRAIFSLFFIRDDQTILGKYSLDEFMDMHLNEVTMAGTNSSRLCLDGDSYLLLEPVYQEAIRVALDYYQNKAQNTCRVRQGYNRHLILWDSLQAQMENVEIELESIGIVNKADEEQESTFLPYSSWIYVNKVTIMLDFILKGFDLGVYKPFEAFAMYWYGYYLTHKQEFCLKTILQFLDSRINSIHAINKRVKKQKSAEKKEALRAKYKHAMSNEMPQLQTNKRYINYLLLKSSIEKSLCLVQVFQFAILKSYGIIDYKTPSESTFINDELIHDLRMKPFSSIGVPELPTYKEFNNALQDFSIQEPMFSSKLNKSMEYMKKELSSVAEAVEQIKKCISTGDNNGSIVTGTRLVKEESFQVYEQLGNTTKALQVNSEIIRKKLGEKPQSNLIEKYLVDTTFPPNASTFFPLFSLVNIQPSKN</sequence>
<dbReference type="InterPro" id="IPR057983">
    <property type="entry name" value="NAA35-like_N"/>
</dbReference>
<evidence type="ECO:0000313" key="6">
    <source>
        <dbReference type="EMBL" id="EDO14508.1"/>
    </source>
</evidence>
<dbReference type="PhylomeDB" id="A7TT95"/>
<dbReference type="Proteomes" id="UP000000267">
    <property type="component" value="Unassembled WGS sequence"/>
</dbReference>
<accession>A7TT95</accession>
<dbReference type="Pfam" id="PF04112">
    <property type="entry name" value="Mak10"/>
    <property type="match status" value="1"/>
</dbReference>
<dbReference type="AlphaFoldDB" id="A7TT95"/>
<dbReference type="eggNOG" id="KOG2343">
    <property type="taxonomic scope" value="Eukaryota"/>
</dbReference>
<keyword evidence="7" id="KW-1185">Reference proteome</keyword>
<comment type="similarity">
    <text evidence="2">Belongs to the MAK10 family.</text>
</comment>
<dbReference type="GO" id="GO:0004596">
    <property type="term" value="F:protein-N-terminal amino-acid acetyltransferase activity"/>
    <property type="evidence" value="ECO:0007669"/>
    <property type="project" value="EnsemblFungi"/>
</dbReference>
<evidence type="ECO:0000259" key="5">
    <source>
        <dbReference type="Pfam" id="PF25789"/>
    </source>
</evidence>
<evidence type="ECO:0000256" key="2">
    <source>
        <dbReference type="ARBA" id="ARBA00006289"/>
    </source>
</evidence>
<proteinExistence type="inferred from homology"/>
<dbReference type="OrthoDB" id="269405at2759"/>
<dbReference type="RefSeq" id="XP_001642366.1">
    <property type="nucleotide sequence ID" value="XM_001642316.1"/>
</dbReference>
<dbReference type="HOGENOM" id="CLU_022669_1_0_1"/>
<evidence type="ECO:0000313" key="7">
    <source>
        <dbReference type="Proteomes" id="UP000000267"/>
    </source>
</evidence>
<dbReference type="InterPro" id="IPR007244">
    <property type="entry name" value="Naa35_N"/>
</dbReference>
<dbReference type="GO" id="GO:0031417">
    <property type="term" value="C:NatC complex"/>
    <property type="evidence" value="ECO:0007669"/>
    <property type="project" value="EnsemblFungi"/>
</dbReference>
<keyword evidence="3" id="KW-0963">Cytoplasm</keyword>
<dbReference type="GO" id="GO:0016236">
    <property type="term" value="P:macroautophagy"/>
    <property type="evidence" value="ECO:0007669"/>
    <property type="project" value="EnsemblFungi"/>
</dbReference>
<dbReference type="GeneID" id="5542511"/>
<organism evidence="7">
    <name type="scientific">Vanderwaltozyma polyspora (strain ATCC 22028 / DSM 70294 / BCRC 21397 / CBS 2163 / NBRC 10782 / NRRL Y-8283 / UCD 57-17)</name>
    <name type="common">Kluyveromyces polysporus</name>
    <dbReference type="NCBI Taxonomy" id="436907"/>
    <lineage>
        <taxon>Eukaryota</taxon>
        <taxon>Fungi</taxon>
        <taxon>Dikarya</taxon>
        <taxon>Ascomycota</taxon>
        <taxon>Saccharomycotina</taxon>
        <taxon>Saccharomycetes</taxon>
        <taxon>Saccharomycetales</taxon>
        <taxon>Saccharomycetaceae</taxon>
        <taxon>Vanderwaltozyma</taxon>
    </lineage>
</organism>
<dbReference type="PANTHER" id="PTHR21373">
    <property type="entry name" value="GLUCOSE REPRESSIBLE PROTEIN MAK10"/>
    <property type="match status" value="1"/>
</dbReference>
<feature type="domain" description="NAA35-like N-terminal" evidence="4">
    <location>
        <begin position="54"/>
        <end position="212"/>
    </location>
</feature>
<gene>
    <name evidence="6" type="ORF">Kpol_286p1</name>
</gene>
<dbReference type="FunCoup" id="A7TT95">
    <property type="interactions" value="644"/>
</dbReference>